<proteinExistence type="predicted"/>
<organism evidence="3 4">
    <name type="scientific">Paenibacillus aurantius</name>
    <dbReference type="NCBI Taxonomy" id="2918900"/>
    <lineage>
        <taxon>Bacteria</taxon>
        <taxon>Bacillati</taxon>
        <taxon>Bacillota</taxon>
        <taxon>Bacilli</taxon>
        <taxon>Bacillales</taxon>
        <taxon>Paenibacillaceae</taxon>
        <taxon>Paenibacillus</taxon>
    </lineage>
</organism>
<dbReference type="InterPro" id="IPR001119">
    <property type="entry name" value="SLH_dom"/>
</dbReference>
<dbReference type="InterPro" id="IPR051465">
    <property type="entry name" value="Cell_Envelope_Struct_Comp"/>
</dbReference>
<evidence type="ECO:0000259" key="2">
    <source>
        <dbReference type="PROSITE" id="PS51272"/>
    </source>
</evidence>
<dbReference type="RefSeq" id="WP_315606576.1">
    <property type="nucleotide sequence ID" value="NZ_CP130318.1"/>
</dbReference>
<dbReference type="Pfam" id="PF18914">
    <property type="entry name" value="DUF5666"/>
    <property type="match status" value="1"/>
</dbReference>
<feature type="domain" description="SLH" evidence="2">
    <location>
        <begin position="204"/>
        <end position="267"/>
    </location>
</feature>
<feature type="signal peptide" evidence="1">
    <location>
        <begin position="1"/>
        <end position="29"/>
    </location>
</feature>
<dbReference type="Proteomes" id="UP001305702">
    <property type="component" value="Chromosome"/>
</dbReference>
<dbReference type="PANTHER" id="PTHR43308">
    <property type="entry name" value="OUTER MEMBRANE PROTEIN ALPHA-RELATED"/>
    <property type="match status" value="1"/>
</dbReference>
<evidence type="ECO:0000313" key="3">
    <source>
        <dbReference type="EMBL" id="WNQ12797.1"/>
    </source>
</evidence>
<sequence>MKKNYPFKKLVIGGLATAMVAGGSASAFADGKDKGGKGHQEDNRVEWKSDDFKTVKPNIRIGNLNLIINFNDIKGGDVEWAMRYIASLASSRVFEGYEDGSFQPRKPISRIEAITAAVRLMGLRDKAESAEEMSTKLNFRDGDQVAKKYPWAVGYVAVALENDLFGEDENAIQPEKPADRLWATTLLVKALKLDAEAHAKMNTQLPFRDANKIPAGSVGYVAVAIEKGLIDGYDDNTFRPERPVTRAELAALLDRTGENLPGREQGVVAGKVSAISGNVLTINKDGKETQVTLDPATFVFRNGTRAAITDLQVGDVVKVRVYNNIAVFVEVLKASDDKQQFTVDGVFNYATWNNQGKIASVTITQSVYDNVYGNQTQVKTYNVAPELKIIGDAAKLVPNALVQLKGWENLVRSIEIK</sequence>
<accession>A0AA96LJW0</accession>
<dbReference type="KEGG" id="paun:MJA45_07125"/>
<dbReference type="PANTHER" id="PTHR43308:SF5">
    <property type="entry name" value="S-LAYER PROTEIN _ PEPTIDOGLYCAN ENDO-BETA-N-ACETYLGLUCOSAMINIDASE"/>
    <property type="match status" value="1"/>
</dbReference>
<gene>
    <name evidence="3" type="ORF">MJA45_07125</name>
</gene>
<dbReference type="Pfam" id="PF00395">
    <property type="entry name" value="SLH"/>
    <property type="match status" value="2"/>
</dbReference>
<dbReference type="EMBL" id="CP130318">
    <property type="protein sequence ID" value="WNQ12797.1"/>
    <property type="molecule type" value="Genomic_DNA"/>
</dbReference>
<reference evidence="3 4" key="1">
    <citation type="submission" date="2022-02" db="EMBL/GenBank/DDBJ databases">
        <title>Paenibacillus sp. MBLB1776 Whole Genome Shotgun Sequencing.</title>
        <authorList>
            <person name="Hwang C.Y."/>
            <person name="Cho E.-S."/>
            <person name="Seo M.-J."/>
        </authorList>
    </citation>
    <scope>NUCLEOTIDE SEQUENCE [LARGE SCALE GENOMIC DNA]</scope>
    <source>
        <strain evidence="3 4">MBLB1776</strain>
    </source>
</reference>
<protein>
    <submittedName>
        <fullName evidence="3">S-layer homology domain-containing protein</fullName>
    </submittedName>
</protein>
<name>A0AA96LJW0_9BACL</name>
<dbReference type="AlphaFoldDB" id="A0AA96LJW0"/>
<feature type="domain" description="SLH" evidence="2">
    <location>
        <begin position="68"/>
        <end position="131"/>
    </location>
</feature>
<dbReference type="InterPro" id="IPR043724">
    <property type="entry name" value="DUF5666"/>
</dbReference>
<evidence type="ECO:0000313" key="4">
    <source>
        <dbReference type="Proteomes" id="UP001305702"/>
    </source>
</evidence>
<dbReference type="PROSITE" id="PS51272">
    <property type="entry name" value="SLH"/>
    <property type="match status" value="2"/>
</dbReference>
<feature type="chain" id="PRO_5041679493" evidence="1">
    <location>
        <begin position="30"/>
        <end position="417"/>
    </location>
</feature>
<keyword evidence="1" id="KW-0732">Signal</keyword>
<keyword evidence="4" id="KW-1185">Reference proteome</keyword>
<evidence type="ECO:0000256" key="1">
    <source>
        <dbReference type="SAM" id="SignalP"/>
    </source>
</evidence>